<dbReference type="Proteomes" id="UP001239994">
    <property type="component" value="Unassembled WGS sequence"/>
</dbReference>
<feature type="region of interest" description="Disordered" evidence="1">
    <location>
        <begin position="267"/>
        <end position="307"/>
    </location>
</feature>
<sequence length="307" mass="33406">MDLFLSRLMGGQPEVLTDRGALEGPLKALSEHVTAQLCHKGHRPEDRERSPHSCLVCTGPDRPIWLRSEGRGALSDSRCGRRGAVCSCLPPPLGERQKCGNDDLMHSVIDVSEQMLLQTSLLWPAGGALTAQTQNPPKHNERSLPLGRSSAAAVCFGRSVPGPSAHLPSREKKEPLMEGSHFVDLLARPSEEARRQSRFTRGAAAASRSPFPDPWRGRGIPTQPLVSQTRADVTGPAVGGWLTRSSAVARAREAIFHVDRGIRTAGLSEDVTDKTNTGLPDSHSDGQPASRQRESRFWAMLERDRAD</sequence>
<evidence type="ECO:0000313" key="2">
    <source>
        <dbReference type="EMBL" id="KAK1793269.1"/>
    </source>
</evidence>
<evidence type="ECO:0000313" key="3">
    <source>
        <dbReference type="Proteomes" id="UP001239994"/>
    </source>
</evidence>
<evidence type="ECO:0000256" key="1">
    <source>
        <dbReference type="SAM" id="MobiDB-lite"/>
    </source>
</evidence>
<reference evidence="2" key="1">
    <citation type="submission" date="2023-03" db="EMBL/GenBank/DDBJ databases">
        <title>Electrophorus voltai genome.</title>
        <authorList>
            <person name="Bian C."/>
        </authorList>
    </citation>
    <scope>NUCLEOTIDE SEQUENCE</scope>
    <source>
        <strain evidence="2">CB-2022</strain>
        <tissue evidence="2">Muscle</tissue>
    </source>
</reference>
<keyword evidence="3" id="KW-1185">Reference proteome</keyword>
<gene>
    <name evidence="2" type="ORF">P4O66_011658</name>
</gene>
<comment type="caution">
    <text evidence="2">The sequence shown here is derived from an EMBL/GenBank/DDBJ whole genome shotgun (WGS) entry which is preliminary data.</text>
</comment>
<dbReference type="AlphaFoldDB" id="A0AAD8Z823"/>
<proteinExistence type="predicted"/>
<feature type="compositionally biased region" description="Basic and acidic residues" evidence="1">
    <location>
        <begin position="291"/>
        <end position="307"/>
    </location>
</feature>
<name>A0AAD8Z823_9TELE</name>
<organism evidence="2 3">
    <name type="scientific">Electrophorus voltai</name>
    <dbReference type="NCBI Taxonomy" id="2609070"/>
    <lineage>
        <taxon>Eukaryota</taxon>
        <taxon>Metazoa</taxon>
        <taxon>Chordata</taxon>
        <taxon>Craniata</taxon>
        <taxon>Vertebrata</taxon>
        <taxon>Euteleostomi</taxon>
        <taxon>Actinopterygii</taxon>
        <taxon>Neopterygii</taxon>
        <taxon>Teleostei</taxon>
        <taxon>Ostariophysi</taxon>
        <taxon>Gymnotiformes</taxon>
        <taxon>Gymnotoidei</taxon>
        <taxon>Gymnotidae</taxon>
        <taxon>Electrophorus</taxon>
    </lineage>
</organism>
<feature type="compositionally biased region" description="Polar residues" evidence="1">
    <location>
        <begin position="274"/>
        <end position="290"/>
    </location>
</feature>
<protein>
    <submittedName>
        <fullName evidence="2">Uncharacterized protein</fullName>
    </submittedName>
</protein>
<accession>A0AAD8Z823</accession>
<dbReference type="EMBL" id="JAROKS010000018">
    <property type="protein sequence ID" value="KAK1793269.1"/>
    <property type="molecule type" value="Genomic_DNA"/>
</dbReference>
<feature type="region of interest" description="Disordered" evidence="1">
    <location>
        <begin position="191"/>
        <end position="218"/>
    </location>
</feature>